<organism evidence="6 7">
    <name type="scientific">Corallococcus terminator</name>
    <dbReference type="NCBI Taxonomy" id="2316733"/>
    <lineage>
        <taxon>Bacteria</taxon>
        <taxon>Pseudomonadati</taxon>
        <taxon>Myxococcota</taxon>
        <taxon>Myxococcia</taxon>
        <taxon>Myxococcales</taxon>
        <taxon>Cystobacterineae</taxon>
        <taxon>Myxococcaceae</taxon>
        <taxon>Corallococcus</taxon>
    </lineage>
</organism>
<keyword evidence="7" id="KW-1185">Reference proteome</keyword>
<keyword evidence="3" id="KW-0804">Transcription</keyword>
<dbReference type="InterPro" id="IPR001647">
    <property type="entry name" value="HTH_TetR"/>
</dbReference>
<keyword evidence="1" id="KW-0805">Transcription regulation</keyword>
<reference evidence="7" key="1">
    <citation type="submission" date="2018-09" db="EMBL/GenBank/DDBJ databases">
        <authorList>
            <person name="Livingstone P.G."/>
            <person name="Whitworth D.E."/>
        </authorList>
    </citation>
    <scope>NUCLEOTIDE SEQUENCE [LARGE SCALE GENOMIC DNA]</scope>
    <source>
        <strain evidence="7">CA054A</strain>
    </source>
</reference>
<dbReference type="FunFam" id="1.10.10.60:FF:000141">
    <property type="entry name" value="TetR family transcriptional regulator"/>
    <property type="match status" value="1"/>
</dbReference>
<comment type="caution">
    <text evidence="6">The sequence shown here is derived from an EMBL/GenBank/DDBJ whole genome shotgun (WGS) entry which is preliminary data.</text>
</comment>
<dbReference type="InterPro" id="IPR009057">
    <property type="entry name" value="Homeodomain-like_sf"/>
</dbReference>
<evidence type="ECO:0000313" key="7">
    <source>
        <dbReference type="Proteomes" id="UP000268094"/>
    </source>
</evidence>
<dbReference type="RefSeq" id="WP_120542422.1">
    <property type="nucleotide sequence ID" value="NZ_RAVZ01000145.1"/>
</dbReference>
<dbReference type="Pfam" id="PF00440">
    <property type="entry name" value="TetR_N"/>
    <property type="match status" value="1"/>
</dbReference>
<dbReference type="GO" id="GO:0000976">
    <property type="term" value="F:transcription cis-regulatory region binding"/>
    <property type="evidence" value="ECO:0007669"/>
    <property type="project" value="TreeGrafter"/>
</dbReference>
<dbReference type="OrthoDB" id="5431414at2"/>
<dbReference type="InterPro" id="IPR050109">
    <property type="entry name" value="HTH-type_TetR-like_transc_reg"/>
</dbReference>
<dbReference type="InterPro" id="IPR036271">
    <property type="entry name" value="Tet_transcr_reg_TetR-rel_C_sf"/>
</dbReference>
<evidence type="ECO:0000256" key="1">
    <source>
        <dbReference type="ARBA" id="ARBA00023015"/>
    </source>
</evidence>
<evidence type="ECO:0000256" key="4">
    <source>
        <dbReference type="PROSITE-ProRule" id="PRU00335"/>
    </source>
</evidence>
<dbReference type="AlphaFoldDB" id="A0A3A8IN78"/>
<feature type="DNA-binding region" description="H-T-H motif" evidence="4">
    <location>
        <begin position="26"/>
        <end position="45"/>
    </location>
</feature>
<dbReference type="EMBL" id="RAVZ01000145">
    <property type="protein sequence ID" value="RKG84907.1"/>
    <property type="molecule type" value="Genomic_DNA"/>
</dbReference>
<evidence type="ECO:0000256" key="2">
    <source>
        <dbReference type="ARBA" id="ARBA00023125"/>
    </source>
</evidence>
<sequence length="199" mass="21831">MSPDPRTAILNAAGEVFARFGFKKASVEDIARRAGVGKGSIYLHFENKEALFEAVVRLSHERSLSELKASVRRATTPEAQVRAFIRCKMEQHTRAPVGQRIEMSTLFELGTQVMHLVPQMMEVDAAVLAHILDEGVAQGVFSVASSQQVARGFVELLMLLAPKMMTQEPDARVTEALDASFEVFIRGLAAPPLLSRPKG</sequence>
<dbReference type="PROSITE" id="PS50977">
    <property type="entry name" value="HTH_TETR_2"/>
    <property type="match status" value="1"/>
</dbReference>
<proteinExistence type="predicted"/>
<accession>A0A3A8IN78</accession>
<dbReference type="PRINTS" id="PR00455">
    <property type="entry name" value="HTHTETR"/>
</dbReference>
<evidence type="ECO:0000313" key="6">
    <source>
        <dbReference type="EMBL" id="RKG84907.1"/>
    </source>
</evidence>
<evidence type="ECO:0000259" key="5">
    <source>
        <dbReference type="PROSITE" id="PS50977"/>
    </source>
</evidence>
<keyword evidence="2 4" id="KW-0238">DNA-binding</keyword>
<gene>
    <name evidence="6" type="ORF">D7V88_20960</name>
</gene>
<dbReference type="InterPro" id="IPR023772">
    <property type="entry name" value="DNA-bd_HTH_TetR-type_CS"/>
</dbReference>
<dbReference type="SUPFAM" id="SSF48498">
    <property type="entry name" value="Tetracyclin repressor-like, C-terminal domain"/>
    <property type="match status" value="1"/>
</dbReference>
<dbReference type="PANTHER" id="PTHR30055:SF234">
    <property type="entry name" value="HTH-TYPE TRANSCRIPTIONAL REGULATOR BETI"/>
    <property type="match status" value="1"/>
</dbReference>
<dbReference type="PANTHER" id="PTHR30055">
    <property type="entry name" value="HTH-TYPE TRANSCRIPTIONAL REGULATOR RUTR"/>
    <property type="match status" value="1"/>
</dbReference>
<evidence type="ECO:0000256" key="3">
    <source>
        <dbReference type="ARBA" id="ARBA00023163"/>
    </source>
</evidence>
<dbReference type="Proteomes" id="UP000268094">
    <property type="component" value="Unassembled WGS sequence"/>
</dbReference>
<feature type="domain" description="HTH tetR-type" evidence="5">
    <location>
        <begin position="3"/>
        <end position="63"/>
    </location>
</feature>
<dbReference type="PROSITE" id="PS01081">
    <property type="entry name" value="HTH_TETR_1"/>
    <property type="match status" value="1"/>
</dbReference>
<dbReference type="Gene3D" id="1.10.357.10">
    <property type="entry name" value="Tetracycline Repressor, domain 2"/>
    <property type="match status" value="1"/>
</dbReference>
<dbReference type="SUPFAM" id="SSF46689">
    <property type="entry name" value="Homeodomain-like"/>
    <property type="match status" value="1"/>
</dbReference>
<dbReference type="Gene3D" id="1.10.10.60">
    <property type="entry name" value="Homeodomain-like"/>
    <property type="match status" value="1"/>
</dbReference>
<name>A0A3A8IN78_9BACT</name>
<protein>
    <submittedName>
        <fullName evidence="6">TetR/AcrR family transcriptional regulator</fullName>
    </submittedName>
</protein>
<dbReference type="GO" id="GO:0003700">
    <property type="term" value="F:DNA-binding transcription factor activity"/>
    <property type="evidence" value="ECO:0007669"/>
    <property type="project" value="TreeGrafter"/>
</dbReference>